<dbReference type="OrthoDB" id="8999129at2"/>
<evidence type="ECO:0008006" key="3">
    <source>
        <dbReference type="Google" id="ProtNLM"/>
    </source>
</evidence>
<protein>
    <recommendedName>
        <fullName evidence="3">Plasmid protein</fullName>
    </recommendedName>
</protein>
<reference evidence="1 2" key="1">
    <citation type="submission" date="2017-01" db="EMBL/GenBank/DDBJ databases">
        <title>New insights into the genetic diversity of Chromobacterium isolated from tropical freshwater lake.</title>
        <authorList>
            <person name="Santos A.B."/>
            <person name="Nascimento A.M."/>
            <person name="Da Silva P.C."/>
        </authorList>
    </citation>
    <scope>NUCLEOTIDE SEQUENCE [LARGE SCALE GENOMIC DNA]</scope>
    <source>
        <strain evidence="1 2">56AF</strain>
    </source>
</reference>
<accession>A0A2S9WYL1</accession>
<dbReference type="AlphaFoldDB" id="A0A2S9WYL1"/>
<dbReference type="EMBL" id="MTBD01000109">
    <property type="protein sequence ID" value="PRP68560.1"/>
    <property type="molecule type" value="Genomic_DNA"/>
</dbReference>
<dbReference type="RefSeq" id="WP_106078225.1">
    <property type="nucleotide sequence ID" value="NZ_MTBD01000109.1"/>
</dbReference>
<evidence type="ECO:0000313" key="1">
    <source>
        <dbReference type="EMBL" id="PRP68560.1"/>
    </source>
</evidence>
<evidence type="ECO:0000313" key="2">
    <source>
        <dbReference type="Proteomes" id="UP000239469"/>
    </source>
</evidence>
<sequence length="183" mass="19905">MFLSTQQVISTMPGIRFATAQDVIDAIPSMAAEASRGCGCAYEVYIRNVSGLIDAAVAGLSAEEQAAVRAVAVQRVDYATPQELAAADAELAEQGYCSHGLTEGTCPCGCFEHDDYEFDLCGPEPELTREQIMDIAVMEAKIEIYEKTLAALAGWEDVPGVTRHQERLSDQLRELEFRVACSY</sequence>
<comment type="caution">
    <text evidence="1">The sequence shown here is derived from an EMBL/GenBank/DDBJ whole genome shotgun (WGS) entry which is preliminary data.</text>
</comment>
<gene>
    <name evidence="1" type="ORF">BUE93_21610</name>
</gene>
<proteinExistence type="predicted"/>
<name>A0A2S9WYL1_9NEIS</name>
<dbReference type="Proteomes" id="UP000239469">
    <property type="component" value="Unassembled WGS sequence"/>
</dbReference>
<organism evidence="1 2">
    <name type="scientific">Chromobacterium amazonense</name>
    <dbReference type="NCBI Taxonomy" id="1382803"/>
    <lineage>
        <taxon>Bacteria</taxon>
        <taxon>Pseudomonadati</taxon>
        <taxon>Pseudomonadota</taxon>
        <taxon>Betaproteobacteria</taxon>
        <taxon>Neisseriales</taxon>
        <taxon>Chromobacteriaceae</taxon>
        <taxon>Chromobacterium</taxon>
    </lineage>
</organism>